<comment type="caution">
    <text evidence="1">The sequence shown here is derived from an EMBL/GenBank/DDBJ whole genome shotgun (WGS) entry which is preliminary data.</text>
</comment>
<name>A0A3M7PHN1_BRAPC</name>
<dbReference type="EMBL" id="REGN01010941">
    <property type="protein sequence ID" value="RMZ98167.1"/>
    <property type="molecule type" value="Genomic_DNA"/>
</dbReference>
<gene>
    <name evidence="1" type="ORF">BpHYR1_003867</name>
</gene>
<reference evidence="1 2" key="1">
    <citation type="journal article" date="2018" name="Sci. Rep.">
        <title>Genomic signatures of local adaptation to the degree of environmental predictability in rotifers.</title>
        <authorList>
            <person name="Franch-Gras L."/>
            <person name="Hahn C."/>
            <person name="Garcia-Roger E.M."/>
            <person name="Carmona M.J."/>
            <person name="Serra M."/>
            <person name="Gomez A."/>
        </authorList>
    </citation>
    <scope>NUCLEOTIDE SEQUENCE [LARGE SCALE GENOMIC DNA]</scope>
    <source>
        <strain evidence="1">HYR1</strain>
    </source>
</reference>
<protein>
    <submittedName>
        <fullName evidence="1">Uncharacterized protein</fullName>
    </submittedName>
</protein>
<accession>A0A3M7PHN1</accession>
<sequence>MAKNLFTYLISQHLLTRRYLSCKELMLDTDIQINNCMSLKIKTALSKHENPVPCDFYGELMKNIKGLVFSPELLISLAFLKYQILIGNQHWLLGAISEYFFKRLSHRKHQSDRLLVASQINPIVQANQAGVAFAQLDFVTAKQKQLSWSDHC</sequence>
<keyword evidence="2" id="KW-1185">Reference proteome</keyword>
<dbReference type="Proteomes" id="UP000276133">
    <property type="component" value="Unassembled WGS sequence"/>
</dbReference>
<evidence type="ECO:0000313" key="2">
    <source>
        <dbReference type="Proteomes" id="UP000276133"/>
    </source>
</evidence>
<organism evidence="1 2">
    <name type="scientific">Brachionus plicatilis</name>
    <name type="common">Marine rotifer</name>
    <name type="synonym">Brachionus muelleri</name>
    <dbReference type="NCBI Taxonomy" id="10195"/>
    <lineage>
        <taxon>Eukaryota</taxon>
        <taxon>Metazoa</taxon>
        <taxon>Spiralia</taxon>
        <taxon>Gnathifera</taxon>
        <taxon>Rotifera</taxon>
        <taxon>Eurotatoria</taxon>
        <taxon>Monogononta</taxon>
        <taxon>Pseudotrocha</taxon>
        <taxon>Ploima</taxon>
        <taxon>Brachionidae</taxon>
        <taxon>Brachionus</taxon>
    </lineage>
</organism>
<proteinExistence type="predicted"/>
<dbReference type="AlphaFoldDB" id="A0A3M7PHN1"/>
<evidence type="ECO:0000313" key="1">
    <source>
        <dbReference type="EMBL" id="RMZ98167.1"/>
    </source>
</evidence>